<dbReference type="PANTHER" id="PTHR30213">
    <property type="entry name" value="INNER MEMBRANE PROTEIN YHJD"/>
    <property type="match status" value="1"/>
</dbReference>
<dbReference type="EMBL" id="FUYG01000004">
    <property type="protein sequence ID" value="SKA93580.1"/>
    <property type="molecule type" value="Genomic_DNA"/>
</dbReference>
<sequence>MSNSSDDSEKSATGIPALVQKVMKLKPVRVFQHYASNGGPLMAAGMSYQALFAVFAALWAGFSIAGLVLASNRPLLEELIAIISSAVPGLIGEGGAVDADALLNTPALSWSGVIALVGLAFTALGWLASARDAIRRIFSVGPDTTFFLLLKLKDAGLAIGFGIVLVVSAGISIGSTTLIGLAFDLIGVDNTSGFAVVVARIIGLLISFALDALVLLVFYRVLTGIRIPFRRVISGALIGAAALGVLKALGGLLLGGASNNPLIASFAVIAGLLIFFNLVCQVILITAAWISVGVADVGLDLRGLSPDQLEAEAQLKQAEARVVVAAAERARLEDALREARGLRRRGISRKLKAAVREESRLKDETTSPH</sequence>
<dbReference type="GO" id="GO:0005886">
    <property type="term" value="C:plasma membrane"/>
    <property type="evidence" value="ECO:0007669"/>
    <property type="project" value="UniProtKB-SubCell"/>
</dbReference>
<dbReference type="Pfam" id="PF03631">
    <property type="entry name" value="Virul_fac_BrkB"/>
    <property type="match status" value="1"/>
</dbReference>
<dbReference type="PANTHER" id="PTHR30213:SF1">
    <property type="entry name" value="INNER MEMBRANE PROTEIN YHJD"/>
    <property type="match status" value="1"/>
</dbReference>
<gene>
    <name evidence="8" type="ORF">SAMN06295879_1735</name>
</gene>
<dbReference type="Proteomes" id="UP000189735">
    <property type="component" value="Unassembled WGS sequence"/>
</dbReference>
<dbReference type="InterPro" id="IPR017039">
    <property type="entry name" value="Virul_fac_BrkB"/>
</dbReference>
<evidence type="ECO:0000256" key="5">
    <source>
        <dbReference type="ARBA" id="ARBA00023136"/>
    </source>
</evidence>
<organism evidence="8 9">
    <name type="scientific">Agreia bicolorata</name>
    <dbReference type="NCBI Taxonomy" id="110935"/>
    <lineage>
        <taxon>Bacteria</taxon>
        <taxon>Bacillati</taxon>
        <taxon>Actinomycetota</taxon>
        <taxon>Actinomycetes</taxon>
        <taxon>Micrococcales</taxon>
        <taxon>Microbacteriaceae</taxon>
        <taxon>Agreia</taxon>
    </lineage>
</organism>
<feature type="transmembrane region" description="Helical" evidence="7">
    <location>
        <begin position="231"/>
        <end position="254"/>
    </location>
</feature>
<keyword evidence="2" id="KW-1003">Cell membrane</keyword>
<proteinExistence type="predicted"/>
<protein>
    <submittedName>
        <fullName evidence="8">Membrane protein</fullName>
    </submittedName>
</protein>
<evidence type="ECO:0000256" key="4">
    <source>
        <dbReference type="ARBA" id="ARBA00022989"/>
    </source>
</evidence>
<feature type="transmembrane region" description="Helical" evidence="7">
    <location>
        <begin position="194"/>
        <end position="219"/>
    </location>
</feature>
<evidence type="ECO:0000313" key="9">
    <source>
        <dbReference type="Proteomes" id="UP000189735"/>
    </source>
</evidence>
<accession>A0A1T4XVM8</accession>
<evidence type="ECO:0000256" key="1">
    <source>
        <dbReference type="ARBA" id="ARBA00004651"/>
    </source>
</evidence>
<evidence type="ECO:0000256" key="2">
    <source>
        <dbReference type="ARBA" id="ARBA00022475"/>
    </source>
</evidence>
<feature type="transmembrane region" description="Helical" evidence="7">
    <location>
        <begin position="157"/>
        <end position="182"/>
    </location>
</feature>
<feature type="transmembrane region" description="Helical" evidence="7">
    <location>
        <begin position="50"/>
        <end position="70"/>
    </location>
</feature>
<keyword evidence="6" id="KW-0175">Coiled coil</keyword>
<keyword evidence="4 7" id="KW-1133">Transmembrane helix</keyword>
<name>A0A1T4XVM8_9MICO</name>
<evidence type="ECO:0000256" key="7">
    <source>
        <dbReference type="SAM" id="Phobius"/>
    </source>
</evidence>
<evidence type="ECO:0000313" key="8">
    <source>
        <dbReference type="EMBL" id="SKA93580.1"/>
    </source>
</evidence>
<evidence type="ECO:0000256" key="3">
    <source>
        <dbReference type="ARBA" id="ARBA00022692"/>
    </source>
</evidence>
<dbReference type="RefSeq" id="WP_078714089.1">
    <property type="nucleotide sequence ID" value="NZ_FUYG01000004.1"/>
</dbReference>
<reference evidence="9" key="1">
    <citation type="submission" date="2017-02" db="EMBL/GenBank/DDBJ databases">
        <authorList>
            <person name="Varghese N."/>
            <person name="Submissions S."/>
        </authorList>
    </citation>
    <scope>NUCLEOTIDE SEQUENCE [LARGE SCALE GENOMIC DNA]</scope>
    <source>
        <strain evidence="9">VKM Ac-2052</strain>
    </source>
</reference>
<keyword evidence="5 7" id="KW-0472">Membrane</keyword>
<feature type="transmembrane region" description="Helical" evidence="7">
    <location>
        <begin position="266"/>
        <end position="292"/>
    </location>
</feature>
<feature type="transmembrane region" description="Helical" evidence="7">
    <location>
        <begin position="107"/>
        <end position="128"/>
    </location>
</feature>
<dbReference type="AlphaFoldDB" id="A0A1T4XVM8"/>
<keyword evidence="3 7" id="KW-0812">Transmembrane</keyword>
<comment type="subcellular location">
    <subcellularLocation>
        <location evidence="1">Cell membrane</location>
        <topology evidence="1">Multi-pass membrane protein</topology>
    </subcellularLocation>
</comment>
<feature type="coiled-coil region" evidence="6">
    <location>
        <begin position="308"/>
        <end position="345"/>
    </location>
</feature>
<evidence type="ECO:0000256" key="6">
    <source>
        <dbReference type="SAM" id="Coils"/>
    </source>
</evidence>